<gene>
    <name evidence="2" type="ORF">DX908_05635</name>
</gene>
<dbReference type="PANTHER" id="PTHR37318">
    <property type="entry name" value="BSL7504 PROTEIN"/>
    <property type="match status" value="1"/>
</dbReference>
<dbReference type="PANTHER" id="PTHR37318:SF1">
    <property type="entry name" value="BSL7504 PROTEIN"/>
    <property type="match status" value="1"/>
</dbReference>
<proteinExistence type="predicted"/>
<evidence type="ECO:0000313" key="3">
    <source>
        <dbReference type="Proteomes" id="UP000264589"/>
    </source>
</evidence>
<dbReference type="SUPFAM" id="SSF46785">
    <property type="entry name" value="Winged helix' DNA-binding domain"/>
    <property type="match status" value="1"/>
</dbReference>
<accession>A0A371RLN4</accession>
<dbReference type="InParanoid" id="A0A371RLN4"/>
<keyword evidence="3" id="KW-1185">Reference proteome</keyword>
<dbReference type="InterPro" id="IPR036390">
    <property type="entry name" value="WH_DNA-bd_sf"/>
</dbReference>
<dbReference type="InterPro" id="IPR000835">
    <property type="entry name" value="HTH_MarR-typ"/>
</dbReference>
<reference evidence="2 3" key="1">
    <citation type="submission" date="2018-08" db="EMBL/GenBank/DDBJ databases">
        <title>Parvularcula sp. SM1705, isolated from surface water of the South Sea China.</title>
        <authorList>
            <person name="Sun L."/>
        </authorList>
    </citation>
    <scope>NUCLEOTIDE SEQUENCE [LARGE SCALE GENOMIC DNA]</scope>
    <source>
        <strain evidence="2 3">SM1705</strain>
    </source>
</reference>
<dbReference type="OrthoDB" id="5521380at2"/>
<dbReference type="PROSITE" id="PS50995">
    <property type="entry name" value="HTH_MARR_2"/>
    <property type="match status" value="1"/>
</dbReference>
<evidence type="ECO:0000313" key="2">
    <source>
        <dbReference type="EMBL" id="RFB06367.1"/>
    </source>
</evidence>
<organism evidence="2 3">
    <name type="scientific">Parvularcula marina</name>
    <dbReference type="NCBI Taxonomy" id="2292771"/>
    <lineage>
        <taxon>Bacteria</taxon>
        <taxon>Pseudomonadati</taxon>
        <taxon>Pseudomonadota</taxon>
        <taxon>Alphaproteobacteria</taxon>
        <taxon>Parvularculales</taxon>
        <taxon>Parvularculaceae</taxon>
        <taxon>Parvularcula</taxon>
    </lineage>
</organism>
<dbReference type="InterPro" id="IPR027395">
    <property type="entry name" value="WH_DNA-bd_dom"/>
</dbReference>
<comment type="caution">
    <text evidence="2">The sequence shown here is derived from an EMBL/GenBank/DDBJ whole genome shotgun (WGS) entry which is preliminary data.</text>
</comment>
<dbReference type="Pfam" id="PF13601">
    <property type="entry name" value="HTH_34"/>
    <property type="match status" value="1"/>
</dbReference>
<dbReference type="Gene3D" id="1.10.10.10">
    <property type="entry name" value="Winged helix-like DNA-binding domain superfamily/Winged helix DNA-binding domain"/>
    <property type="match status" value="1"/>
</dbReference>
<dbReference type="InterPro" id="IPR036388">
    <property type="entry name" value="WH-like_DNA-bd_sf"/>
</dbReference>
<name>A0A371RLN4_9PROT</name>
<dbReference type="CDD" id="cd00090">
    <property type="entry name" value="HTH_ARSR"/>
    <property type="match status" value="1"/>
</dbReference>
<protein>
    <submittedName>
        <fullName evidence="2">Transcriptional regulator</fullName>
    </submittedName>
</protein>
<dbReference type="EMBL" id="QUQO01000001">
    <property type="protein sequence ID" value="RFB06367.1"/>
    <property type="molecule type" value="Genomic_DNA"/>
</dbReference>
<sequence length="84" mass="9187">MGIMAYLINADAASFSELKEALSASQGNLSVQIRKLEDAGYISVDKRIADRKPLTTVRLTDEGEKAFKEYIKALTDVLGLPPKT</sequence>
<evidence type="ECO:0000259" key="1">
    <source>
        <dbReference type="PROSITE" id="PS50995"/>
    </source>
</evidence>
<dbReference type="InterPro" id="IPR011991">
    <property type="entry name" value="ArsR-like_HTH"/>
</dbReference>
<dbReference type="GO" id="GO:0003700">
    <property type="term" value="F:DNA-binding transcription factor activity"/>
    <property type="evidence" value="ECO:0007669"/>
    <property type="project" value="InterPro"/>
</dbReference>
<feature type="domain" description="HTH marR-type" evidence="1">
    <location>
        <begin position="1"/>
        <end position="84"/>
    </location>
</feature>
<dbReference type="AlphaFoldDB" id="A0A371RLN4"/>
<dbReference type="Proteomes" id="UP000264589">
    <property type="component" value="Unassembled WGS sequence"/>
</dbReference>